<keyword evidence="12 17" id="KW-0472">Membrane</keyword>
<evidence type="ECO:0000259" key="19">
    <source>
        <dbReference type="PROSITE" id="PS50929"/>
    </source>
</evidence>
<dbReference type="GO" id="GO:0016020">
    <property type="term" value="C:membrane"/>
    <property type="evidence" value="ECO:0007669"/>
    <property type="project" value="UniProtKB-SubCell"/>
</dbReference>
<gene>
    <name evidence="20" type="ORF">F383_01169</name>
</gene>
<dbReference type="InterPro" id="IPR036640">
    <property type="entry name" value="ABC1_TM_sf"/>
</dbReference>
<dbReference type="InterPro" id="IPR036891">
    <property type="entry name" value="Signal_recog_part_SRP54_M_sf"/>
</dbReference>
<dbReference type="InterPro" id="IPR011527">
    <property type="entry name" value="ABC1_TM_dom"/>
</dbReference>
<keyword evidence="4 17" id="KW-0812">Transmembrane</keyword>
<dbReference type="InterPro" id="IPR042101">
    <property type="entry name" value="SRP54_N_sf"/>
</dbReference>
<evidence type="ECO:0000256" key="11">
    <source>
        <dbReference type="ARBA" id="ARBA00023135"/>
    </source>
</evidence>
<keyword evidence="8" id="KW-0694">RNA-binding</keyword>
<dbReference type="Gene3D" id="3.40.50.300">
    <property type="entry name" value="P-loop containing nucleotide triphosphate hydrolases"/>
    <property type="match status" value="2"/>
</dbReference>
<reference evidence="21" key="1">
    <citation type="submission" date="2014-09" db="EMBL/GenBank/DDBJ databases">
        <authorList>
            <person name="Mudge J."/>
            <person name="Ramaraj T."/>
            <person name="Lindquist I.E."/>
            <person name="Bharti A.K."/>
            <person name="Sundararajan A."/>
            <person name="Cameron C.T."/>
            <person name="Woodward J.E."/>
            <person name="May G.D."/>
            <person name="Brubaker C."/>
            <person name="Broadhvest J."/>
            <person name="Wilkins T.A."/>
        </authorList>
    </citation>
    <scope>NUCLEOTIDE SEQUENCE</scope>
    <source>
        <strain evidence="21">cv. AKA8401</strain>
    </source>
</reference>
<evidence type="ECO:0000256" key="7">
    <source>
        <dbReference type="ARBA" id="ARBA00022840"/>
    </source>
</evidence>
<dbReference type="SMART" id="SM00962">
    <property type="entry name" value="SRP54"/>
    <property type="match status" value="1"/>
</dbReference>
<dbReference type="EMBL" id="KN437219">
    <property type="protein sequence ID" value="KHG26551.1"/>
    <property type="molecule type" value="Genomic_DNA"/>
</dbReference>
<dbReference type="NCBIfam" id="TIGR00959">
    <property type="entry name" value="ffh"/>
    <property type="match status" value="1"/>
</dbReference>
<evidence type="ECO:0000256" key="13">
    <source>
        <dbReference type="ARBA" id="ARBA00023274"/>
    </source>
</evidence>
<dbReference type="GO" id="GO:0016887">
    <property type="term" value="F:ATP hydrolysis activity"/>
    <property type="evidence" value="ECO:0007669"/>
    <property type="project" value="InterPro"/>
</dbReference>
<dbReference type="EC" id="3.6.5.4" evidence="14"/>
<dbReference type="Gene3D" id="1.20.120.140">
    <property type="entry name" value="Signal recognition particle SRP54, nucleotide-binding domain"/>
    <property type="match status" value="1"/>
</dbReference>
<dbReference type="Pfam" id="PF02978">
    <property type="entry name" value="SRP_SPB"/>
    <property type="match status" value="2"/>
</dbReference>
<dbReference type="CDD" id="cd07346">
    <property type="entry name" value="ABC_6TM_exporters"/>
    <property type="match status" value="1"/>
</dbReference>
<evidence type="ECO:0000256" key="5">
    <source>
        <dbReference type="ARBA" id="ARBA00022741"/>
    </source>
</evidence>
<dbReference type="Pfam" id="PF00448">
    <property type="entry name" value="SRP54"/>
    <property type="match status" value="1"/>
</dbReference>
<keyword evidence="21" id="KW-1185">Reference proteome</keyword>
<feature type="transmembrane region" description="Helical" evidence="17">
    <location>
        <begin position="871"/>
        <end position="896"/>
    </location>
</feature>
<dbReference type="Pfam" id="PF00664">
    <property type="entry name" value="ABC_membrane"/>
    <property type="match status" value="1"/>
</dbReference>
<dbReference type="InterPro" id="IPR003439">
    <property type="entry name" value="ABC_transporter-like_ATP-bd"/>
</dbReference>
<keyword evidence="5" id="KW-0547">Nucleotide-binding</keyword>
<sequence length="1229" mass="135650">MQISTTASRLFSATLGPFSTNRSPTKPTKLATSWAPSASTNLASLSSRNLFTREIWGWVNSKTATSRREMRGVVRAEMFGQLTSGLEAAWTKLKGEEVLTKENIVEPMRDIRRALLEADVSLPVVRRFVQAVSDQAVGVGLIRGVKPDQQLVKIVNDELVKLMGGEVSELVFSKSGPTVILLAGLQGVGKTTLCAKLANYLKKQGKSSMLIAGDVYRPAAIDQLVILGEQVGVPVYTAGTEIKPSEIAKQGLEEAKKKKIDVVIMDTAGRLQIDKGMMDELKEVKKVLNPTEVLLVVDAMTGQEAAALVTAFNVEIGITGAILTKLDGDSRGGAALSVKEVSGKPIKLVGRGERMEDLEPFYPDRMAGRILGMGDVLSFVEKAQEVMRQEDAEELQKKIMSAKFDFNDFLKQTRAVARMGSMTRVIGMIPGMGKVTPAQVREAEKNLKLMEAMIEAMTPGTAMYNHIMYHALPWMVDCRCFASRITQLEEREKPELLAESPDRRRRIAKDSGKTEQQVSQLVAQLFQMRVRMKNLMGIMEGGSIPTLSNLEDAMKAEQTLDFVIIDVCIFLQCIRLLLVQLEERGDRSREGSSQTRHQQGQALVVLVQRTRRNSSLRTIGLSTYLLAVKAELLAFISTLNGSIPSHSPFKMSLHGLLFLSPPFPPPLFYLRSAQKDKPKFLHINSRWRPPFISSLKPTNSIKLPLNAQTSQTPLSKALETLAKLKPFLQTNHQPILLGWLCSSISVFSLSQIIPRIGSFSSNLINIVSISKLRDQCLLLGVFVLVKLVACYWQQAFLWEASLRTVCQMRVFVFETVLEKELGFFEGNDGVSSGDIAYRITAEASDVADTLFALLNTIVPNMLQLFAMGTQMLVISPSLSLISAIMIPFMALVIAYLGEKLRKISKRAHLSIATLAAYLNEEFLSVPARLSMVSFVTSLVFLVEPIQGVGKAYNEFKQGEPAIERLFDLTRMKSKVIEKPDAIYLGHVKGEVKFCDVSFKYADNMPLVLDGLNLTVRAGETIALVGPSGGGKTTLVKLLLRLYEPSSGSILIDNHNIKSIRLESLRRHVGLVSQDTMLFSRTVAENIGYRDLMSNIDMEKVELAAQIANADEFIRTLPEGYRSQIGPRGSLLSGGQKQRLAIARAVYQVSSILVLDEATSALDSKSELLVRQAVERLMENYTVLVIAHRLETILMADRIFLLQNGKLQELSRSTFLAGHHDSLLSAGAAI</sequence>
<evidence type="ECO:0000256" key="1">
    <source>
        <dbReference type="ARBA" id="ARBA00004141"/>
    </source>
</evidence>
<proteinExistence type="inferred from homology"/>
<feature type="region of interest" description="Disordered" evidence="16">
    <location>
        <begin position="493"/>
        <end position="513"/>
    </location>
</feature>
<comment type="similarity">
    <text evidence="2">Belongs to the GTP-binding SRP family. SRP54 subfamily.</text>
</comment>
<evidence type="ECO:0000256" key="15">
    <source>
        <dbReference type="ARBA" id="ARBA00048157"/>
    </source>
</evidence>
<dbReference type="GO" id="GO:0008312">
    <property type="term" value="F:7S RNA binding"/>
    <property type="evidence" value="ECO:0007669"/>
    <property type="project" value="InterPro"/>
</dbReference>
<dbReference type="Pfam" id="PF02881">
    <property type="entry name" value="SRP54_N"/>
    <property type="match status" value="1"/>
</dbReference>
<dbReference type="GO" id="GO:0005525">
    <property type="term" value="F:GTP binding"/>
    <property type="evidence" value="ECO:0007669"/>
    <property type="project" value="UniProtKB-KW"/>
</dbReference>
<dbReference type="PROSITE" id="PS00211">
    <property type="entry name" value="ABC_TRANSPORTER_1"/>
    <property type="match status" value="1"/>
</dbReference>
<comment type="subcellular location">
    <subcellularLocation>
        <location evidence="1">Membrane</location>
        <topology evidence="1">Multi-pass membrane protein</topology>
    </subcellularLocation>
</comment>
<dbReference type="Gene3D" id="1.10.260.30">
    <property type="entry name" value="Signal recognition particle, SRP54 subunit, M-domain"/>
    <property type="match status" value="1"/>
</dbReference>
<name>A0A0B0PT16_GOSAR</name>
<dbReference type="Gene3D" id="1.20.1560.10">
    <property type="entry name" value="ABC transporter type 1, transmembrane domain"/>
    <property type="match status" value="2"/>
</dbReference>
<evidence type="ECO:0000256" key="16">
    <source>
        <dbReference type="SAM" id="MobiDB-lite"/>
    </source>
</evidence>
<evidence type="ECO:0000256" key="10">
    <source>
        <dbReference type="ARBA" id="ARBA00023134"/>
    </source>
</evidence>
<dbReference type="SUPFAM" id="SSF52540">
    <property type="entry name" value="P-loop containing nucleoside triphosphate hydrolases"/>
    <property type="match status" value="2"/>
</dbReference>
<evidence type="ECO:0000256" key="14">
    <source>
        <dbReference type="ARBA" id="ARBA00035672"/>
    </source>
</evidence>
<dbReference type="InterPro" id="IPR000897">
    <property type="entry name" value="SRP54_GTPase_dom"/>
</dbReference>
<feature type="domain" description="ABC transporter" evidence="18">
    <location>
        <begin position="991"/>
        <end position="1228"/>
    </location>
</feature>
<dbReference type="PROSITE" id="PS50929">
    <property type="entry name" value="ABC_TM1F"/>
    <property type="match status" value="1"/>
</dbReference>
<dbReference type="GO" id="GO:0003924">
    <property type="term" value="F:GTPase activity"/>
    <property type="evidence" value="ECO:0007669"/>
    <property type="project" value="InterPro"/>
</dbReference>
<dbReference type="InterPro" id="IPR017871">
    <property type="entry name" value="ABC_transporter-like_CS"/>
</dbReference>
<accession>A0A0B0PT16</accession>
<keyword evidence="11" id="KW-0733">Signal recognition particle</keyword>
<dbReference type="Pfam" id="PF00005">
    <property type="entry name" value="ABC_tran"/>
    <property type="match status" value="1"/>
</dbReference>
<dbReference type="InterPro" id="IPR027417">
    <property type="entry name" value="P-loop_NTPase"/>
</dbReference>
<keyword evidence="9 17" id="KW-1133">Transmembrane helix</keyword>
<dbReference type="SUPFAM" id="SSF47446">
    <property type="entry name" value="Signal peptide-binding domain"/>
    <property type="match status" value="1"/>
</dbReference>
<dbReference type="SMART" id="SM00963">
    <property type="entry name" value="SRP54_N"/>
    <property type="match status" value="1"/>
</dbReference>
<dbReference type="CDD" id="cd18539">
    <property type="entry name" value="SRP_G"/>
    <property type="match status" value="1"/>
</dbReference>
<organism evidence="20 21">
    <name type="scientific">Gossypium arboreum</name>
    <name type="common">Tree cotton</name>
    <name type="synonym">Gossypium nanking</name>
    <dbReference type="NCBI Taxonomy" id="29729"/>
    <lineage>
        <taxon>Eukaryota</taxon>
        <taxon>Viridiplantae</taxon>
        <taxon>Streptophyta</taxon>
        <taxon>Embryophyta</taxon>
        <taxon>Tracheophyta</taxon>
        <taxon>Spermatophyta</taxon>
        <taxon>Magnoliopsida</taxon>
        <taxon>eudicotyledons</taxon>
        <taxon>Gunneridae</taxon>
        <taxon>Pentapetalae</taxon>
        <taxon>rosids</taxon>
        <taxon>malvids</taxon>
        <taxon>Malvales</taxon>
        <taxon>Malvaceae</taxon>
        <taxon>Malvoideae</taxon>
        <taxon>Gossypium</taxon>
    </lineage>
</organism>
<keyword evidence="7" id="KW-0067">ATP-binding</keyword>
<evidence type="ECO:0000256" key="4">
    <source>
        <dbReference type="ARBA" id="ARBA00022692"/>
    </source>
</evidence>
<comment type="catalytic activity">
    <reaction evidence="15">
        <text>GTP + H2O = GDP + phosphate + H(+)</text>
        <dbReference type="Rhea" id="RHEA:19669"/>
        <dbReference type="ChEBI" id="CHEBI:15377"/>
        <dbReference type="ChEBI" id="CHEBI:15378"/>
        <dbReference type="ChEBI" id="CHEBI:37565"/>
        <dbReference type="ChEBI" id="CHEBI:43474"/>
        <dbReference type="ChEBI" id="CHEBI:58189"/>
        <dbReference type="EC" id="3.6.5.4"/>
    </reaction>
    <physiologicalReaction direction="left-to-right" evidence="15">
        <dbReference type="Rhea" id="RHEA:19670"/>
    </physiologicalReaction>
</comment>
<dbReference type="GO" id="GO:0005786">
    <property type="term" value="C:signal recognition particle, endoplasmic reticulum targeting"/>
    <property type="evidence" value="ECO:0007669"/>
    <property type="project" value="UniProtKB-KW"/>
</dbReference>
<evidence type="ECO:0000256" key="3">
    <source>
        <dbReference type="ARBA" id="ARBA00022448"/>
    </source>
</evidence>
<dbReference type="InterPro" id="IPR004125">
    <property type="entry name" value="Signal_recog_particle_SRP54_M"/>
</dbReference>
<evidence type="ECO:0000256" key="8">
    <source>
        <dbReference type="ARBA" id="ARBA00022884"/>
    </source>
</evidence>
<evidence type="ECO:0000256" key="2">
    <source>
        <dbReference type="ARBA" id="ARBA00005450"/>
    </source>
</evidence>
<dbReference type="FunFam" id="3.40.50.300:FF:000022">
    <property type="entry name" value="Signal recognition particle 54 kDa subunit"/>
    <property type="match status" value="1"/>
</dbReference>
<dbReference type="GO" id="GO:0006614">
    <property type="term" value="P:SRP-dependent cotranslational protein targeting to membrane"/>
    <property type="evidence" value="ECO:0007669"/>
    <property type="project" value="InterPro"/>
</dbReference>
<dbReference type="GO" id="GO:0005524">
    <property type="term" value="F:ATP binding"/>
    <property type="evidence" value="ECO:0007669"/>
    <property type="project" value="UniProtKB-KW"/>
</dbReference>
<dbReference type="InterPro" id="IPR022941">
    <property type="entry name" value="SRP54"/>
</dbReference>
<evidence type="ECO:0000256" key="9">
    <source>
        <dbReference type="ARBA" id="ARBA00022989"/>
    </source>
</evidence>
<keyword evidence="3" id="KW-0813">Transport</keyword>
<dbReference type="FunFam" id="3.40.50.300:FF:001371">
    <property type="entry name" value="ABC transporter ATP-binding protein"/>
    <property type="match status" value="1"/>
</dbReference>
<dbReference type="InterPro" id="IPR003593">
    <property type="entry name" value="AAA+_ATPase"/>
</dbReference>
<dbReference type="PANTHER" id="PTHR11564">
    <property type="entry name" value="SIGNAL RECOGNITION PARTICLE 54K PROTEIN SRP54"/>
    <property type="match status" value="1"/>
</dbReference>
<evidence type="ECO:0000313" key="20">
    <source>
        <dbReference type="EMBL" id="KHG26551.1"/>
    </source>
</evidence>
<dbReference type="PROSITE" id="PS50893">
    <property type="entry name" value="ABC_TRANSPORTER_2"/>
    <property type="match status" value="1"/>
</dbReference>
<keyword evidence="6" id="KW-0378">Hydrolase</keyword>
<dbReference type="Proteomes" id="UP000032142">
    <property type="component" value="Unassembled WGS sequence"/>
</dbReference>
<feature type="domain" description="ABC transmembrane type-1" evidence="19">
    <location>
        <begin position="756"/>
        <end position="920"/>
    </location>
</feature>
<evidence type="ECO:0000256" key="17">
    <source>
        <dbReference type="SAM" id="Phobius"/>
    </source>
</evidence>
<dbReference type="SUPFAM" id="SSF90123">
    <property type="entry name" value="ABC transporter transmembrane region"/>
    <property type="match status" value="1"/>
</dbReference>
<dbReference type="PROSITE" id="PS00300">
    <property type="entry name" value="SRP54"/>
    <property type="match status" value="1"/>
</dbReference>
<dbReference type="InterPro" id="IPR013822">
    <property type="entry name" value="Signal_recog_particl_SRP54_hlx"/>
</dbReference>
<dbReference type="PANTHER" id="PTHR11564:SF5">
    <property type="entry name" value="SIGNAL RECOGNITION PARTICLE SUBUNIT SRP54"/>
    <property type="match status" value="1"/>
</dbReference>
<evidence type="ECO:0000256" key="6">
    <source>
        <dbReference type="ARBA" id="ARBA00022801"/>
    </source>
</evidence>
<dbReference type="GO" id="GO:0140359">
    <property type="term" value="F:ABC-type transporter activity"/>
    <property type="evidence" value="ECO:0007669"/>
    <property type="project" value="InterPro"/>
</dbReference>
<evidence type="ECO:0000256" key="12">
    <source>
        <dbReference type="ARBA" id="ARBA00023136"/>
    </source>
</evidence>
<dbReference type="InterPro" id="IPR004780">
    <property type="entry name" value="SRP"/>
</dbReference>
<dbReference type="SMART" id="SM00382">
    <property type="entry name" value="AAA"/>
    <property type="match status" value="2"/>
</dbReference>
<evidence type="ECO:0000313" key="21">
    <source>
        <dbReference type="Proteomes" id="UP000032142"/>
    </source>
</evidence>
<keyword evidence="13" id="KW-0687">Ribonucleoprotein</keyword>
<dbReference type="HAMAP" id="MF_00306">
    <property type="entry name" value="SRP54"/>
    <property type="match status" value="1"/>
</dbReference>
<protein>
    <recommendedName>
        <fullName evidence="14">signal-recognition-particle GTPase</fullName>
        <ecNumber evidence="14">3.6.5.4</ecNumber>
    </recommendedName>
</protein>
<evidence type="ECO:0000259" key="18">
    <source>
        <dbReference type="PROSITE" id="PS50893"/>
    </source>
</evidence>
<keyword evidence="10" id="KW-0342">GTP-binding</keyword>
<dbReference type="AlphaFoldDB" id="A0A0B0PT16"/>